<dbReference type="PANTHER" id="PTHR42087">
    <property type="entry name" value="ILP IS AN APOPTOSIS INHIBITOR"/>
    <property type="match status" value="1"/>
</dbReference>
<comment type="caution">
    <text evidence="2">The sequence shown here is derived from an EMBL/GenBank/DDBJ whole genome shotgun (WGS) entry which is preliminary data.</text>
</comment>
<dbReference type="InterPro" id="IPR053267">
    <property type="entry name" value="Verrucosidin_biosynth-assoc"/>
</dbReference>
<evidence type="ECO:0000313" key="3">
    <source>
        <dbReference type="Proteomes" id="UP000308549"/>
    </source>
</evidence>
<organism evidence="2 3">
    <name type="scientific">Salinomyces thailandicus</name>
    <dbReference type="NCBI Taxonomy" id="706561"/>
    <lineage>
        <taxon>Eukaryota</taxon>
        <taxon>Fungi</taxon>
        <taxon>Dikarya</taxon>
        <taxon>Ascomycota</taxon>
        <taxon>Pezizomycotina</taxon>
        <taxon>Dothideomycetes</taxon>
        <taxon>Dothideomycetidae</taxon>
        <taxon>Mycosphaerellales</taxon>
        <taxon>Teratosphaeriaceae</taxon>
        <taxon>Salinomyces</taxon>
    </lineage>
</organism>
<evidence type="ECO:0000313" key="2">
    <source>
        <dbReference type="EMBL" id="TKA27219.1"/>
    </source>
</evidence>
<sequence>MGSTWNSAGTYEFGGRSSYANEGPVPYHETPVTTGPGSAPQPAPPPMTNDPDFDILEWHPAYTSCQRYFLDHAQHEPATQALCALINIRLPFQWQSNAVASSTPPPPAPGLGASGGSFTFSPFPRATTASGTATGNVHSPIRSRSRIGSGHSPSAFVSLIPYIRRLIVTAFDKAPILHGFFGDDYVRGVLPHVDCERRNYLFAAKHGGWRTCKRQYDCGSGGGGDESVPFMKPLDEAKMEELTAAEKAWSSWLAMEDWMVGPRAPADDGASINSAYGAGRGGFGPSMDNREAFADGMRETGAGNRSIASLTLELYGKSEIKHYARMLRRDLICARDILTYTDSCNISRRTITYDPAMVSRVRQRLATFDDLAASVFGTYEIVEMILLHTWTTTMVAMQRVSKTFNTIITTSRSIRRALFLEPPAGPCEPVVNRMFANNPRKLQLGPWRMLYHRPHVHPERPGHELVLHCELDDDFCSRAKPLDDISRGVRMQAWRNMVFSQPLCDRVQIKLQRKKGRLLIQTLDFDRGDVTMGEAQDSLREAFNATVASEDWRDYVDYRETFKKNIDGGS</sequence>
<name>A0A4V5N4W1_9PEZI</name>
<keyword evidence="3" id="KW-1185">Reference proteome</keyword>
<protein>
    <recommendedName>
        <fullName evidence="4">F-box domain-containing protein</fullName>
    </recommendedName>
</protein>
<evidence type="ECO:0000256" key="1">
    <source>
        <dbReference type="SAM" id="MobiDB-lite"/>
    </source>
</evidence>
<gene>
    <name evidence="2" type="ORF">B0A50_04556</name>
</gene>
<dbReference type="AlphaFoldDB" id="A0A4V5N4W1"/>
<accession>A0A4V5N4W1</accession>
<dbReference type="OrthoDB" id="5335812at2759"/>
<evidence type="ECO:0008006" key="4">
    <source>
        <dbReference type="Google" id="ProtNLM"/>
    </source>
</evidence>
<proteinExistence type="predicted"/>
<dbReference type="EMBL" id="NAJL01000024">
    <property type="protein sequence ID" value="TKA27219.1"/>
    <property type="molecule type" value="Genomic_DNA"/>
</dbReference>
<reference evidence="2 3" key="1">
    <citation type="submission" date="2017-03" db="EMBL/GenBank/DDBJ databases">
        <title>Genomes of endolithic fungi from Antarctica.</title>
        <authorList>
            <person name="Coleine C."/>
            <person name="Masonjones S."/>
            <person name="Stajich J.E."/>
        </authorList>
    </citation>
    <scope>NUCLEOTIDE SEQUENCE [LARGE SCALE GENOMIC DNA]</scope>
    <source>
        <strain evidence="2 3">CCFEE 6315</strain>
    </source>
</reference>
<feature type="compositionally biased region" description="Low complexity" evidence="1">
    <location>
        <begin position="138"/>
        <end position="150"/>
    </location>
</feature>
<dbReference type="Proteomes" id="UP000308549">
    <property type="component" value="Unassembled WGS sequence"/>
</dbReference>
<feature type="compositionally biased region" description="Pro residues" evidence="1">
    <location>
        <begin position="39"/>
        <end position="48"/>
    </location>
</feature>
<feature type="region of interest" description="Disordered" evidence="1">
    <location>
        <begin position="129"/>
        <end position="150"/>
    </location>
</feature>
<dbReference type="PANTHER" id="PTHR42087:SF1">
    <property type="entry name" value="ILP IS AN APOPTOSIS INHIBITOR"/>
    <property type="match status" value="1"/>
</dbReference>
<feature type="region of interest" description="Disordered" evidence="1">
    <location>
        <begin position="22"/>
        <end position="53"/>
    </location>
</feature>